<sequence>MDINGNDNQFVHTTERFNAFLWLTCHLCSHKFLNKEDLREHVIIDHPQKARLPPRPKSCELCSATFPDNLRLFRHQDSAHLGTMKNAVRMEFVCCVCSQQFVDLTSFEEHSTHERHTLWISSEISVSRYFCCRFCDRKFSDFPLLKSHQRIQHRVVPHEAENGKLLYNSKKANRRGRLDFFSARPRGRPPKVRIEDQSSLRCDEEEASTMAEIEASSDQVNVTTVEDEIDGFGCPYCSYFGEDYNVVAQHTTDHYQAILARQQPENVIDRDKNEESESIELNSEVINFMGKDRSFLDPDLDEWVED</sequence>
<dbReference type="WBParaSite" id="L893_g3866.t1">
    <property type="protein sequence ID" value="L893_g3866.t1"/>
    <property type="gene ID" value="L893_g3866"/>
</dbReference>
<keyword evidence="1" id="KW-0479">Metal-binding</keyword>
<dbReference type="Gene3D" id="3.30.160.60">
    <property type="entry name" value="Classic Zinc Finger"/>
    <property type="match status" value="2"/>
</dbReference>
<keyword evidence="7" id="KW-1185">Reference proteome</keyword>
<dbReference type="GO" id="GO:0005634">
    <property type="term" value="C:nucleus"/>
    <property type="evidence" value="ECO:0007669"/>
    <property type="project" value="TreeGrafter"/>
</dbReference>
<evidence type="ECO:0000256" key="1">
    <source>
        <dbReference type="ARBA" id="ARBA00022723"/>
    </source>
</evidence>
<evidence type="ECO:0000256" key="3">
    <source>
        <dbReference type="ARBA" id="ARBA00022771"/>
    </source>
</evidence>
<dbReference type="PANTHER" id="PTHR24379">
    <property type="entry name" value="KRAB AND ZINC FINGER DOMAIN-CONTAINING"/>
    <property type="match status" value="1"/>
</dbReference>
<protein>
    <submittedName>
        <fullName evidence="8">C2H2-type domain-containing protein</fullName>
    </submittedName>
</protein>
<keyword evidence="3 5" id="KW-0863">Zinc-finger</keyword>
<evidence type="ECO:0000313" key="7">
    <source>
        <dbReference type="Proteomes" id="UP000095287"/>
    </source>
</evidence>
<dbReference type="PANTHER" id="PTHR24379:SF127">
    <property type="entry name" value="BLOODY FINGERS-RELATED"/>
    <property type="match status" value="1"/>
</dbReference>
<dbReference type="PROSITE" id="PS00028">
    <property type="entry name" value="ZINC_FINGER_C2H2_1"/>
    <property type="match status" value="4"/>
</dbReference>
<dbReference type="AlphaFoldDB" id="A0A1I8ABE8"/>
<name>A0A1I8ABE8_9BILA</name>
<proteinExistence type="predicted"/>
<dbReference type="InterPro" id="IPR036236">
    <property type="entry name" value="Znf_C2H2_sf"/>
</dbReference>
<dbReference type="Proteomes" id="UP000095287">
    <property type="component" value="Unplaced"/>
</dbReference>
<dbReference type="GO" id="GO:0000981">
    <property type="term" value="F:DNA-binding transcription factor activity, RNA polymerase II-specific"/>
    <property type="evidence" value="ECO:0007669"/>
    <property type="project" value="TreeGrafter"/>
</dbReference>
<dbReference type="SMART" id="SM00355">
    <property type="entry name" value="ZnF_C2H2"/>
    <property type="match status" value="5"/>
</dbReference>
<dbReference type="GO" id="GO:0000977">
    <property type="term" value="F:RNA polymerase II transcription regulatory region sequence-specific DNA binding"/>
    <property type="evidence" value="ECO:0007669"/>
    <property type="project" value="TreeGrafter"/>
</dbReference>
<evidence type="ECO:0000259" key="6">
    <source>
        <dbReference type="PROSITE" id="PS50157"/>
    </source>
</evidence>
<dbReference type="InterPro" id="IPR013087">
    <property type="entry name" value="Znf_C2H2_type"/>
</dbReference>
<dbReference type="PROSITE" id="PS50157">
    <property type="entry name" value="ZINC_FINGER_C2H2_2"/>
    <property type="match status" value="2"/>
</dbReference>
<evidence type="ECO:0000313" key="8">
    <source>
        <dbReference type="WBParaSite" id="L893_g3866.t1"/>
    </source>
</evidence>
<organism evidence="7 8">
    <name type="scientific">Steinernema glaseri</name>
    <dbReference type="NCBI Taxonomy" id="37863"/>
    <lineage>
        <taxon>Eukaryota</taxon>
        <taxon>Metazoa</taxon>
        <taxon>Ecdysozoa</taxon>
        <taxon>Nematoda</taxon>
        <taxon>Chromadorea</taxon>
        <taxon>Rhabditida</taxon>
        <taxon>Tylenchina</taxon>
        <taxon>Panagrolaimomorpha</taxon>
        <taxon>Strongyloidoidea</taxon>
        <taxon>Steinernematidae</taxon>
        <taxon>Steinernema</taxon>
    </lineage>
</organism>
<accession>A0A1I8ABE8</accession>
<feature type="domain" description="C2H2-type" evidence="6">
    <location>
        <begin position="57"/>
        <end position="85"/>
    </location>
</feature>
<dbReference type="GO" id="GO:0008270">
    <property type="term" value="F:zinc ion binding"/>
    <property type="evidence" value="ECO:0007669"/>
    <property type="project" value="UniProtKB-KW"/>
</dbReference>
<evidence type="ECO:0000256" key="2">
    <source>
        <dbReference type="ARBA" id="ARBA00022737"/>
    </source>
</evidence>
<evidence type="ECO:0000256" key="4">
    <source>
        <dbReference type="ARBA" id="ARBA00022833"/>
    </source>
</evidence>
<keyword evidence="4" id="KW-0862">Zinc</keyword>
<feature type="domain" description="C2H2-type" evidence="6">
    <location>
        <begin position="130"/>
        <end position="153"/>
    </location>
</feature>
<evidence type="ECO:0000256" key="5">
    <source>
        <dbReference type="PROSITE-ProRule" id="PRU00042"/>
    </source>
</evidence>
<keyword evidence="2" id="KW-0677">Repeat</keyword>
<reference evidence="8" key="1">
    <citation type="submission" date="2016-11" db="UniProtKB">
        <authorList>
            <consortium name="WormBaseParasite"/>
        </authorList>
    </citation>
    <scope>IDENTIFICATION</scope>
</reference>
<dbReference type="SUPFAM" id="SSF57667">
    <property type="entry name" value="beta-beta-alpha zinc fingers"/>
    <property type="match status" value="1"/>
</dbReference>